<dbReference type="RefSeq" id="WP_188979798.1">
    <property type="nucleotide sequence ID" value="NZ_BMPG01000003.1"/>
</dbReference>
<dbReference type="Pfam" id="PF24366">
    <property type="entry name" value="DUF7522"/>
    <property type="match status" value="1"/>
</dbReference>
<dbReference type="OrthoDB" id="199238at2157"/>
<keyword evidence="2" id="KW-1185">Reference proteome</keyword>
<dbReference type="InterPro" id="IPR055944">
    <property type="entry name" value="DUF7522"/>
</dbReference>
<organism evidence="1 2">
    <name type="scientific">Halocalculus aciditolerans</name>
    <dbReference type="NCBI Taxonomy" id="1383812"/>
    <lineage>
        <taxon>Archaea</taxon>
        <taxon>Methanobacteriati</taxon>
        <taxon>Methanobacteriota</taxon>
        <taxon>Stenosarchaea group</taxon>
        <taxon>Halobacteria</taxon>
        <taxon>Halobacteriales</taxon>
        <taxon>Halobacteriaceae</taxon>
        <taxon>Halocalculus</taxon>
    </lineage>
</organism>
<dbReference type="AlphaFoldDB" id="A0A830F6H2"/>
<dbReference type="EMBL" id="BMPG01000003">
    <property type="protein sequence ID" value="GGL67779.1"/>
    <property type="molecule type" value="Genomic_DNA"/>
</dbReference>
<reference evidence="1" key="1">
    <citation type="journal article" date="2014" name="Int. J. Syst. Evol. Microbiol.">
        <title>Complete genome sequence of Corynebacterium casei LMG S-19264T (=DSM 44701T), isolated from a smear-ripened cheese.</title>
        <authorList>
            <consortium name="US DOE Joint Genome Institute (JGI-PGF)"/>
            <person name="Walter F."/>
            <person name="Albersmeier A."/>
            <person name="Kalinowski J."/>
            <person name="Ruckert C."/>
        </authorList>
    </citation>
    <scope>NUCLEOTIDE SEQUENCE</scope>
    <source>
        <strain evidence="1">JCM 19596</strain>
    </source>
</reference>
<reference evidence="1" key="2">
    <citation type="submission" date="2020-09" db="EMBL/GenBank/DDBJ databases">
        <authorList>
            <person name="Sun Q."/>
            <person name="Ohkuma M."/>
        </authorList>
    </citation>
    <scope>NUCLEOTIDE SEQUENCE</scope>
    <source>
        <strain evidence="1">JCM 19596</strain>
    </source>
</reference>
<evidence type="ECO:0000313" key="2">
    <source>
        <dbReference type="Proteomes" id="UP000607197"/>
    </source>
</evidence>
<comment type="caution">
    <text evidence="1">The sequence shown here is derived from an EMBL/GenBank/DDBJ whole genome shotgun (WGS) entry which is preliminary data.</text>
</comment>
<gene>
    <name evidence="1" type="ORF">GCM10009039_27190</name>
</gene>
<accession>A0A830F6H2</accession>
<protein>
    <submittedName>
        <fullName evidence="1">Uncharacterized protein</fullName>
    </submittedName>
</protein>
<dbReference type="Proteomes" id="UP000607197">
    <property type="component" value="Unassembled WGS sequence"/>
</dbReference>
<evidence type="ECO:0000313" key="1">
    <source>
        <dbReference type="EMBL" id="GGL67779.1"/>
    </source>
</evidence>
<sequence>METHAESAVDELEAEFGDTLRAIATYDRDGYEVQYLGAKAEANYDELDLDAIYDDVVLQDLERPFQEQLFDDLGDVRGKIRLFEDGTVAHFWPTDERKGVFVGFDADADPGVRSLFEMVGDVYD</sequence>
<proteinExistence type="predicted"/>
<name>A0A830F6H2_9EURY</name>